<dbReference type="PROSITE" id="PS51648">
    <property type="entry name" value="YCGL"/>
    <property type="match status" value="1"/>
</dbReference>
<evidence type="ECO:0000313" key="3">
    <source>
        <dbReference type="EMBL" id="PVY78292.1"/>
    </source>
</evidence>
<dbReference type="OrthoDB" id="7062382at2"/>
<sequence>MSDYQFISVYRSTRKADTYVFVRRGQAWDELPGEFRHLFGQPVHAMDLLLKPERQLARVTGRDVLDAIADKDFYLQLPEEHENFVPEFGRQLGD</sequence>
<name>A0A2U1CZT6_9GAMM</name>
<dbReference type="RefSeq" id="WP_116918504.1">
    <property type="nucleotide sequence ID" value="NZ_QEKQ01000002.1"/>
</dbReference>
<accession>A0A2U1CZT6</accession>
<dbReference type="Proteomes" id="UP000245887">
    <property type="component" value="Unassembled WGS sequence"/>
</dbReference>
<dbReference type="InterPro" id="IPR038068">
    <property type="entry name" value="YcgL-like_sf"/>
</dbReference>
<organism evidence="3 4">
    <name type="scientific">Tamilnaduibacter salinus</name>
    <dbReference type="NCBI Taxonomy" id="1484056"/>
    <lineage>
        <taxon>Bacteria</taxon>
        <taxon>Pseudomonadati</taxon>
        <taxon>Pseudomonadota</taxon>
        <taxon>Gammaproteobacteria</taxon>
        <taxon>Pseudomonadales</taxon>
        <taxon>Marinobacteraceae</taxon>
        <taxon>Tamilnaduibacter</taxon>
    </lineage>
</organism>
<dbReference type="HAMAP" id="MF_01866">
    <property type="entry name" value="UPF0745"/>
    <property type="match status" value="1"/>
</dbReference>
<dbReference type="PANTHER" id="PTHR38109">
    <property type="entry name" value="PROTEIN YCGL"/>
    <property type="match status" value="1"/>
</dbReference>
<gene>
    <name evidence="3" type="ORF">C8D92_102332</name>
</gene>
<dbReference type="SUPFAM" id="SSF160191">
    <property type="entry name" value="YcgL-like"/>
    <property type="match status" value="1"/>
</dbReference>
<dbReference type="Pfam" id="PF05166">
    <property type="entry name" value="YcgL"/>
    <property type="match status" value="1"/>
</dbReference>
<proteinExistence type="inferred from homology"/>
<dbReference type="PANTHER" id="PTHR38109:SF1">
    <property type="entry name" value="PROTEIN YCGL"/>
    <property type="match status" value="1"/>
</dbReference>
<evidence type="ECO:0000259" key="2">
    <source>
        <dbReference type="PROSITE" id="PS51648"/>
    </source>
</evidence>
<dbReference type="EMBL" id="QEKQ01000002">
    <property type="protein sequence ID" value="PVY78292.1"/>
    <property type="molecule type" value="Genomic_DNA"/>
</dbReference>
<comment type="caution">
    <text evidence="3">The sequence shown here is derived from an EMBL/GenBank/DDBJ whole genome shotgun (WGS) entry which is preliminary data.</text>
</comment>
<dbReference type="AlphaFoldDB" id="A0A2U1CZT6"/>
<evidence type="ECO:0000313" key="4">
    <source>
        <dbReference type="Proteomes" id="UP000245887"/>
    </source>
</evidence>
<dbReference type="InterPro" id="IPR027354">
    <property type="entry name" value="YcgL_dom"/>
</dbReference>
<reference evidence="3 4" key="1">
    <citation type="submission" date="2018-04" db="EMBL/GenBank/DDBJ databases">
        <title>Genomic Encyclopedia of Type Strains, Phase IV (KMG-IV): sequencing the most valuable type-strain genomes for metagenomic binning, comparative biology and taxonomic classification.</title>
        <authorList>
            <person name="Goeker M."/>
        </authorList>
    </citation>
    <scope>NUCLEOTIDE SEQUENCE [LARGE SCALE GENOMIC DNA]</scope>
    <source>
        <strain evidence="3 4">DSM 28688</strain>
    </source>
</reference>
<protein>
    <recommendedName>
        <fullName evidence="1">YcgL domain-containing protein C8D92_102332</fullName>
    </recommendedName>
</protein>
<evidence type="ECO:0000256" key="1">
    <source>
        <dbReference type="HAMAP-Rule" id="MF_01866"/>
    </source>
</evidence>
<feature type="domain" description="YcgL" evidence="2">
    <location>
        <begin position="5"/>
        <end position="89"/>
    </location>
</feature>
<dbReference type="Gene3D" id="3.10.510.20">
    <property type="entry name" value="YcgL domain"/>
    <property type="match status" value="1"/>
</dbReference>